<keyword evidence="3" id="KW-0862">Zinc</keyword>
<evidence type="ECO:0000256" key="3">
    <source>
        <dbReference type="ARBA" id="ARBA00022833"/>
    </source>
</evidence>
<keyword evidence="1" id="KW-0479">Metal-binding</keyword>
<protein>
    <recommendedName>
        <fullName evidence="11">GATA-type domain-containing protein</fullName>
    </recommendedName>
</protein>
<dbReference type="PANTHER" id="PTHR47172:SF24">
    <property type="entry name" value="GATA ZINC FINGER DOMAIN-CONTAINING PROTEIN 14-RELATED"/>
    <property type="match status" value="1"/>
</dbReference>
<evidence type="ECO:0000256" key="8">
    <source>
        <dbReference type="ARBA" id="ARBA00037539"/>
    </source>
</evidence>
<evidence type="ECO:0000256" key="4">
    <source>
        <dbReference type="ARBA" id="ARBA00023015"/>
    </source>
</evidence>
<evidence type="ECO:0000256" key="6">
    <source>
        <dbReference type="ARBA" id="ARBA00023163"/>
    </source>
</evidence>
<dbReference type="EMBL" id="NKXS01001368">
    <property type="protein sequence ID" value="PIN18973.1"/>
    <property type="molecule type" value="Genomic_DNA"/>
</dbReference>
<feature type="domain" description="GATA-type" evidence="11">
    <location>
        <begin position="86"/>
        <end position="121"/>
    </location>
</feature>
<name>A0A2G9HNF5_9LAMI</name>
<dbReference type="Proteomes" id="UP000231279">
    <property type="component" value="Unassembled WGS sequence"/>
</dbReference>
<dbReference type="Pfam" id="PF00320">
    <property type="entry name" value="GATA"/>
    <property type="match status" value="1"/>
</dbReference>
<gene>
    <name evidence="12" type="ORF">CDL12_08376</name>
</gene>
<organism evidence="12 13">
    <name type="scientific">Handroanthus impetiginosus</name>
    <dbReference type="NCBI Taxonomy" id="429701"/>
    <lineage>
        <taxon>Eukaryota</taxon>
        <taxon>Viridiplantae</taxon>
        <taxon>Streptophyta</taxon>
        <taxon>Embryophyta</taxon>
        <taxon>Tracheophyta</taxon>
        <taxon>Spermatophyta</taxon>
        <taxon>Magnoliopsida</taxon>
        <taxon>eudicotyledons</taxon>
        <taxon>Gunneridae</taxon>
        <taxon>Pentapetalae</taxon>
        <taxon>asterids</taxon>
        <taxon>lamiids</taxon>
        <taxon>Lamiales</taxon>
        <taxon>Bignoniaceae</taxon>
        <taxon>Crescentiina</taxon>
        <taxon>Tabebuia alliance</taxon>
        <taxon>Handroanthus</taxon>
    </lineage>
</organism>
<evidence type="ECO:0000256" key="1">
    <source>
        <dbReference type="ARBA" id="ARBA00022723"/>
    </source>
</evidence>
<evidence type="ECO:0000256" key="5">
    <source>
        <dbReference type="ARBA" id="ARBA00023125"/>
    </source>
</evidence>
<dbReference type="GO" id="GO:0006355">
    <property type="term" value="P:regulation of DNA-templated transcription"/>
    <property type="evidence" value="ECO:0007669"/>
    <property type="project" value="InterPro"/>
</dbReference>
<dbReference type="CDD" id="cd00202">
    <property type="entry name" value="ZnF_GATA"/>
    <property type="match status" value="1"/>
</dbReference>
<dbReference type="InterPro" id="IPR013088">
    <property type="entry name" value="Znf_NHR/GATA"/>
</dbReference>
<keyword evidence="4" id="KW-0805">Transcription regulation</keyword>
<comment type="function">
    <text evidence="8">Transcriptional regulator that specifically binds 5'-GATA-3' or 5'-GAT-3' motifs within gene promoters.</text>
</comment>
<comment type="similarity">
    <text evidence="7">Belongs to the type IV zinc-finger family. Class B subfamily.</text>
</comment>
<reference evidence="13" key="1">
    <citation type="journal article" date="2018" name="Gigascience">
        <title>Genome assembly of the Pink Ipe (Handroanthus impetiginosus, Bignoniaceae), a highly valued, ecologically keystone Neotropical timber forest tree.</title>
        <authorList>
            <person name="Silva-Junior O.B."/>
            <person name="Grattapaglia D."/>
            <person name="Novaes E."/>
            <person name="Collevatti R.G."/>
        </authorList>
    </citation>
    <scope>NUCLEOTIDE SEQUENCE [LARGE SCALE GENOMIC DNA]</scope>
    <source>
        <strain evidence="13">cv. UFG-1</strain>
    </source>
</reference>
<evidence type="ECO:0000313" key="12">
    <source>
        <dbReference type="EMBL" id="PIN18973.1"/>
    </source>
</evidence>
<comment type="caution">
    <text evidence="12">The sequence shown here is derived from an EMBL/GenBank/DDBJ whole genome shotgun (WGS) entry which is preliminary data.</text>
</comment>
<dbReference type="GO" id="GO:0043565">
    <property type="term" value="F:sequence-specific DNA binding"/>
    <property type="evidence" value="ECO:0007669"/>
    <property type="project" value="InterPro"/>
</dbReference>
<keyword evidence="6" id="KW-0804">Transcription</keyword>
<proteinExistence type="inferred from homology"/>
<dbReference type="SUPFAM" id="SSF57716">
    <property type="entry name" value="Glucocorticoid receptor-like (DNA-binding domain)"/>
    <property type="match status" value="1"/>
</dbReference>
<dbReference type="PANTHER" id="PTHR47172">
    <property type="entry name" value="OS01G0976800 PROTEIN"/>
    <property type="match status" value="1"/>
</dbReference>
<evidence type="ECO:0000256" key="2">
    <source>
        <dbReference type="ARBA" id="ARBA00022771"/>
    </source>
</evidence>
<accession>A0A2G9HNF5</accession>
<keyword evidence="2 9" id="KW-0863">Zinc-finger</keyword>
<dbReference type="Gene3D" id="3.30.50.10">
    <property type="entry name" value="Erythroid Transcription Factor GATA-1, subunit A"/>
    <property type="match status" value="1"/>
</dbReference>
<evidence type="ECO:0000313" key="13">
    <source>
        <dbReference type="Proteomes" id="UP000231279"/>
    </source>
</evidence>
<keyword evidence="5" id="KW-0238">DNA-binding</keyword>
<feature type="region of interest" description="Disordered" evidence="10">
    <location>
        <begin position="1"/>
        <end position="37"/>
    </location>
</feature>
<dbReference type="GO" id="GO:0008270">
    <property type="term" value="F:zinc ion binding"/>
    <property type="evidence" value="ECO:0007669"/>
    <property type="project" value="UniProtKB-KW"/>
</dbReference>
<dbReference type="InterPro" id="IPR000679">
    <property type="entry name" value="Znf_GATA"/>
</dbReference>
<sequence length="131" mass="14061">MENPKDGSGNNRNTKIDLTLKLGPSIDDKQSQEEEKDVVGQGNENIEFGGSSSAYGGVEAGSTNLLLYQGLSSQNLPSPSRKRPNTNNMKICHACGADNTPLWRKGPGGPQTLCNACGLKHLRNIKKHNAE</sequence>
<evidence type="ECO:0000256" key="10">
    <source>
        <dbReference type="SAM" id="MobiDB-lite"/>
    </source>
</evidence>
<dbReference type="SMART" id="SM00401">
    <property type="entry name" value="ZnF_GATA"/>
    <property type="match status" value="1"/>
</dbReference>
<dbReference type="AlphaFoldDB" id="A0A2G9HNF5"/>
<evidence type="ECO:0000256" key="7">
    <source>
        <dbReference type="ARBA" id="ARBA00024019"/>
    </source>
</evidence>
<dbReference type="OrthoDB" id="913037at2759"/>
<dbReference type="PROSITE" id="PS50114">
    <property type="entry name" value="GATA_ZN_FINGER_2"/>
    <property type="match status" value="1"/>
</dbReference>
<evidence type="ECO:0000256" key="9">
    <source>
        <dbReference type="PROSITE-ProRule" id="PRU00094"/>
    </source>
</evidence>
<dbReference type="STRING" id="429701.A0A2G9HNF5"/>
<evidence type="ECO:0000259" key="11">
    <source>
        <dbReference type="PROSITE" id="PS50114"/>
    </source>
</evidence>
<keyword evidence="13" id="KW-1185">Reference proteome</keyword>